<evidence type="ECO:0000256" key="1">
    <source>
        <dbReference type="ARBA" id="ARBA00009986"/>
    </source>
</evidence>
<dbReference type="EMBL" id="KV784357">
    <property type="protein sequence ID" value="OEU17447.1"/>
    <property type="molecule type" value="Genomic_DNA"/>
</dbReference>
<feature type="chain" id="PRO_5009193122" description="aldehyde dehydrogenase (NAD(+))" evidence="5">
    <location>
        <begin position="18"/>
        <end position="562"/>
    </location>
</feature>
<reference evidence="7 8" key="1">
    <citation type="submission" date="2016-09" db="EMBL/GenBank/DDBJ databases">
        <title>Extensive genetic diversity and differential bi-allelic expression allows diatom success in the polar Southern Ocean.</title>
        <authorList>
            <consortium name="DOE Joint Genome Institute"/>
            <person name="Mock T."/>
            <person name="Otillar R.P."/>
            <person name="Strauss J."/>
            <person name="Dupont C."/>
            <person name="Frickenhaus S."/>
            <person name="Maumus F."/>
            <person name="Mcmullan M."/>
            <person name="Sanges R."/>
            <person name="Schmutz J."/>
            <person name="Toseland A."/>
            <person name="Valas R."/>
            <person name="Veluchamy A."/>
            <person name="Ward B.J."/>
            <person name="Allen A."/>
            <person name="Barry K."/>
            <person name="Falciatore A."/>
            <person name="Ferrante M."/>
            <person name="Fortunato A.E."/>
            <person name="Gloeckner G."/>
            <person name="Gruber A."/>
            <person name="Hipkin R."/>
            <person name="Janech M."/>
            <person name="Kroth P."/>
            <person name="Leese F."/>
            <person name="Lindquist E."/>
            <person name="Lyon B.R."/>
            <person name="Martin J."/>
            <person name="Mayer C."/>
            <person name="Parker M."/>
            <person name="Quesneville H."/>
            <person name="Raymond J."/>
            <person name="Uhlig C."/>
            <person name="Valentin K.U."/>
            <person name="Worden A.Z."/>
            <person name="Armbrust E.V."/>
            <person name="Bowler C."/>
            <person name="Green B."/>
            <person name="Moulton V."/>
            <person name="Van Oosterhout C."/>
            <person name="Grigoriev I."/>
        </authorList>
    </citation>
    <scope>NUCLEOTIDE SEQUENCE [LARGE SCALE GENOMIC DNA]</scope>
    <source>
        <strain evidence="7 8">CCMP1102</strain>
    </source>
</reference>
<keyword evidence="5" id="KW-0732">Signal</keyword>
<dbReference type="CDD" id="cd07138">
    <property type="entry name" value="ALDH_CddD_SSP0762"/>
    <property type="match status" value="1"/>
</dbReference>
<evidence type="ECO:0000256" key="2">
    <source>
        <dbReference type="ARBA" id="ARBA00023002"/>
    </source>
</evidence>
<dbReference type="SUPFAM" id="SSF53720">
    <property type="entry name" value="ALDH-like"/>
    <property type="match status" value="1"/>
</dbReference>
<sequence>MSLFLIIFLSLSIITVATDNNVEKRRDDGSFDIVSLISKLPTNKFYINGTWVEPTSTTNSFPSSSSFQKLFVDVVDPSEAETIAQVALGGPQDIDDAIMAAKDAWIGWSYYTSSEERQRLVRKLVQIFHTRIEDMAQLISTEMGSPIDSSRSSHVWGGIHNINSALEMMDDFEFERSLPNIHEDMGQKKHTTILYEPIGIVGMITPWNWPLNQITLKVIPALLVGCTCILKPSEESPLSALLFAEMMHEAGFPPGVFNLVNGDGQLTGDALTKHPSVDMISFTGSTRAGKQVAKNAALSLTRTALELGGKGALLIFADVSTEWMEEVVINNIESVFYNSGQSCNAATRMFIEQPYYDMAINIAKNVAQNSPVNSAHLEGEDHIGPVVNLHQFERIQNYIQSGIDEGAMLISGGTGRPENLITANGYYVRPTLFADCTSYMTIMQEEMFGPVLCISSFVSETEVLDLANDTPYGLTNYVHTRNAKRRRRMGRLLRSGMVEMNDAYGDSGSPFGGVKGSGYGRENGIYGLEEFCIVKAVTGYDEMDDDILEEEIDDYDEEEAEL</sequence>
<dbReference type="Gene3D" id="3.40.309.10">
    <property type="entry name" value="Aldehyde Dehydrogenase, Chain A, domain 2"/>
    <property type="match status" value="1"/>
</dbReference>
<comment type="similarity">
    <text evidence="1">Belongs to the aldehyde dehydrogenase family.</text>
</comment>
<dbReference type="EC" id="1.2.1.3" evidence="3"/>
<dbReference type="InterPro" id="IPR016160">
    <property type="entry name" value="Ald_DH_CS_CYS"/>
</dbReference>
<name>A0A1E7FH17_9STRA</name>
<dbReference type="AlphaFoldDB" id="A0A1E7FH17"/>
<dbReference type="PANTHER" id="PTHR42804:SF1">
    <property type="entry name" value="ALDEHYDE DEHYDROGENASE-RELATED"/>
    <property type="match status" value="1"/>
</dbReference>
<proteinExistence type="inferred from homology"/>
<organism evidence="7 8">
    <name type="scientific">Fragilariopsis cylindrus CCMP1102</name>
    <dbReference type="NCBI Taxonomy" id="635003"/>
    <lineage>
        <taxon>Eukaryota</taxon>
        <taxon>Sar</taxon>
        <taxon>Stramenopiles</taxon>
        <taxon>Ochrophyta</taxon>
        <taxon>Bacillariophyta</taxon>
        <taxon>Bacillariophyceae</taxon>
        <taxon>Bacillariophycidae</taxon>
        <taxon>Bacillariales</taxon>
        <taxon>Bacillariaceae</taxon>
        <taxon>Fragilariopsis</taxon>
    </lineage>
</organism>
<evidence type="ECO:0000259" key="6">
    <source>
        <dbReference type="Pfam" id="PF00171"/>
    </source>
</evidence>
<dbReference type="FunFam" id="3.40.605.10:FF:000007">
    <property type="entry name" value="NAD/NADP-dependent betaine aldehyde dehydrogenase"/>
    <property type="match status" value="1"/>
</dbReference>
<evidence type="ECO:0000256" key="3">
    <source>
        <dbReference type="ARBA" id="ARBA00024226"/>
    </source>
</evidence>
<dbReference type="InterPro" id="IPR016163">
    <property type="entry name" value="Ald_DH_C"/>
</dbReference>
<dbReference type="InterPro" id="IPR016162">
    <property type="entry name" value="Ald_DH_N"/>
</dbReference>
<dbReference type="InParanoid" id="A0A1E7FH17"/>
<dbReference type="Gene3D" id="3.40.605.10">
    <property type="entry name" value="Aldehyde Dehydrogenase, Chain A, domain 1"/>
    <property type="match status" value="1"/>
</dbReference>
<evidence type="ECO:0000256" key="4">
    <source>
        <dbReference type="ARBA" id="ARBA00049194"/>
    </source>
</evidence>
<dbReference type="Pfam" id="PF00171">
    <property type="entry name" value="Aldedh"/>
    <property type="match status" value="1"/>
</dbReference>
<comment type="catalytic activity">
    <reaction evidence="4">
        <text>an aldehyde + NAD(+) + H2O = a carboxylate + NADH + 2 H(+)</text>
        <dbReference type="Rhea" id="RHEA:16185"/>
        <dbReference type="ChEBI" id="CHEBI:15377"/>
        <dbReference type="ChEBI" id="CHEBI:15378"/>
        <dbReference type="ChEBI" id="CHEBI:17478"/>
        <dbReference type="ChEBI" id="CHEBI:29067"/>
        <dbReference type="ChEBI" id="CHEBI:57540"/>
        <dbReference type="ChEBI" id="CHEBI:57945"/>
        <dbReference type="EC" id="1.2.1.3"/>
    </reaction>
</comment>
<feature type="domain" description="Aldehyde dehydrogenase" evidence="6">
    <location>
        <begin position="72"/>
        <end position="537"/>
    </location>
</feature>
<keyword evidence="2" id="KW-0560">Oxidoreductase</keyword>
<feature type="signal peptide" evidence="5">
    <location>
        <begin position="1"/>
        <end position="17"/>
    </location>
</feature>
<dbReference type="PROSITE" id="PS00070">
    <property type="entry name" value="ALDEHYDE_DEHYDR_CYS"/>
    <property type="match status" value="1"/>
</dbReference>
<protein>
    <recommendedName>
        <fullName evidence="3">aldehyde dehydrogenase (NAD(+))</fullName>
        <ecNumber evidence="3">1.2.1.3</ecNumber>
    </recommendedName>
</protein>
<gene>
    <name evidence="7" type="ORF">FRACYDRAFT_184558</name>
</gene>
<dbReference type="OrthoDB" id="310895at2759"/>
<dbReference type="InterPro" id="IPR016161">
    <property type="entry name" value="Ald_DH/histidinol_DH"/>
</dbReference>
<dbReference type="InterPro" id="IPR015590">
    <property type="entry name" value="Aldehyde_DH_dom"/>
</dbReference>
<dbReference type="GO" id="GO:0004029">
    <property type="term" value="F:aldehyde dehydrogenase (NAD+) activity"/>
    <property type="evidence" value="ECO:0007669"/>
    <property type="project" value="UniProtKB-EC"/>
</dbReference>
<evidence type="ECO:0000256" key="5">
    <source>
        <dbReference type="SAM" id="SignalP"/>
    </source>
</evidence>
<dbReference type="Proteomes" id="UP000095751">
    <property type="component" value="Unassembled WGS sequence"/>
</dbReference>
<dbReference type="PANTHER" id="PTHR42804">
    <property type="entry name" value="ALDEHYDE DEHYDROGENASE"/>
    <property type="match status" value="1"/>
</dbReference>
<accession>A0A1E7FH17</accession>
<evidence type="ECO:0000313" key="7">
    <source>
        <dbReference type="EMBL" id="OEU17447.1"/>
    </source>
</evidence>
<keyword evidence="8" id="KW-1185">Reference proteome</keyword>
<dbReference type="KEGG" id="fcy:FRACYDRAFT_184558"/>
<evidence type="ECO:0000313" key="8">
    <source>
        <dbReference type="Proteomes" id="UP000095751"/>
    </source>
</evidence>